<reference evidence="1 2" key="2">
    <citation type="journal article" date="2022" name="Mol. Ecol. Resour.">
        <title>The genomes of chicory, endive, great burdock and yacon provide insights into Asteraceae paleo-polyploidization history and plant inulin production.</title>
        <authorList>
            <person name="Fan W."/>
            <person name="Wang S."/>
            <person name="Wang H."/>
            <person name="Wang A."/>
            <person name="Jiang F."/>
            <person name="Liu H."/>
            <person name="Zhao H."/>
            <person name="Xu D."/>
            <person name="Zhang Y."/>
        </authorList>
    </citation>
    <scope>NUCLEOTIDE SEQUENCE [LARGE SCALE GENOMIC DNA]</scope>
    <source>
        <strain evidence="2">cv. Punajuju</strain>
        <tissue evidence="1">Leaves</tissue>
    </source>
</reference>
<dbReference type="Proteomes" id="UP001055811">
    <property type="component" value="Linkage Group LG06"/>
</dbReference>
<protein>
    <submittedName>
        <fullName evidence="1">Uncharacterized protein</fullName>
    </submittedName>
</protein>
<keyword evidence="2" id="KW-1185">Reference proteome</keyword>
<name>A0ACB9BL26_CICIN</name>
<evidence type="ECO:0000313" key="2">
    <source>
        <dbReference type="Proteomes" id="UP001055811"/>
    </source>
</evidence>
<gene>
    <name evidence="1" type="ORF">L2E82_33786</name>
</gene>
<evidence type="ECO:0000313" key="1">
    <source>
        <dbReference type="EMBL" id="KAI3722731.1"/>
    </source>
</evidence>
<accession>A0ACB9BL26</accession>
<proteinExistence type="predicted"/>
<comment type="caution">
    <text evidence="1">The sequence shown here is derived from an EMBL/GenBank/DDBJ whole genome shotgun (WGS) entry which is preliminary data.</text>
</comment>
<dbReference type="EMBL" id="CM042014">
    <property type="protein sequence ID" value="KAI3722731.1"/>
    <property type="molecule type" value="Genomic_DNA"/>
</dbReference>
<organism evidence="1 2">
    <name type="scientific">Cichorium intybus</name>
    <name type="common">Chicory</name>
    <dbReference type="NCBI Taxonomy" id="13427"/>
    <lineage>
        <taxon>Eukaryota</taxon>
        <taxon>Viridiplantae</taxon>
        <taxon>Streptophyta</taxon>
        <taxon>Embryophyta</taxon>
        <taxon>Tracheophyta</taxon>
        <taxon>Spermatophyta</taxon>
        <taxon>Magnoliopsida</taxon>
        <taxon>eudicotyledons</taxon>
        <taxon>Gunneridae</taxon>
        <taxon>Pentapetalae</taxon>
        <taxon>asterids</taxon>
        <taxon>campanulids</taxon>
        <taxon>Asterales</taxon>
        <taxon>Asteraceae</taxon>
        <taxon>Cichorioideae</taxon>
        <taxon>Cichorieae</taxon>
        <taxon>Cichoriinae</taxon>
        <taxon>Cichorium</taxon>
    </lineage>
</organism>
<sequence>MRSDEHENSGPRKKEAAMGRCICVCDADYGITCNRESRSGDGISDFDLQMAKGEGNDIIGEVIKWIGDEGRWRSPSGEESWPSSDLLISPVERMKRDKGNDCTPLAKPAAGRLIIGTIALLTASTSSEDPVVGGNTYMTYLITTWTNIPELNGTEISLRRRFKDFVTLSDRLSDSYREFFFR</sequence>
<reference evidence="2" key="1">
    <citation type="journal article" date="2022" name="Mol. Ecol. Resour.">
        <title>The genomes of chicory, endive, great burdock and yacon provide insights into Asteraceae palaeo-polyploidization history and plant inulin production.</title>
        <authorList>
            <person name="Fan W."/>
            <person name="Wang S."/>
            <person name="Wang H."/>
            <person name="Wang A."/>
            <person name="Jiang F."/>
            <person name="Liu H."/>
            <person name="Zhao H."/>
            <person name="Xu D."/>
            <person name="Zhang Y."/>
        </authorList>
    </citation>
    <scope>NUCLEOTIDE SEQUENCE [LARGE SCALE GENOMIC DNA]</scope>
    <source>
        <strain evidence="2">cv. Punajuju</strain>
    </source>
</reference>